<dbReference type="SUPFAM" id="SSF53807">
    <property type="entry name" value="Helical backbone' metal receptor"/>
    <property type="match status" value="1"/>
</dbReference>
<sequence>MKKWLIVKTWFFAVTGLLFLTGCKREKEINPERINVVATIPALADFSRQIGGERISVITLLPPGSSPHTFEPTPSQAGAAEDADLIVRIGLDVDHWIDDLLPKGKSVVTASSLEGIELINENVTGHEKQEAHRQGANPHIWLDPLYAKIIASAISEKLSSIDPEGKHIYEKNEVLYEARLDSLHSRITDSLKNLASRKYVSFHPAWLYFAARYGLERISVIMESAGKEPSPRSLEEVVEKIKKEGARMVFAEPQLSPKAAEIIADEAGVGVFFLDPLGRKNETYIELMDRNLTVILQALGEE</sequence>
<gene>
    <name evidence="5" type="ORF">GF359_02960</name>
</gene>
<dbReference type="PRINTS" id="PR00691">
    <property type="entry name" value="ADHESINB"/>
</dbReference>
<dbReference type="EMBL" id="WJKJ01000093">
    <property type="protein sequence ID" value="MBD3364154.1"/>
    <property type="molecule type" value="Genomic_DNA"/>
</dbReference>
<dbReference type="GO" id="GO:0007155">
    <property type="term" value="P:cell adhesion"/>
    <property type="evidence" value="ECO:0007669"/>
    <property type="project" value="InterPro"/>
</dbReference>
<dbReference type="PANTHER" id="PTHR42953:SF3">
    <property type="entry name" value="HIGH-AFFINITY ZINC UPTAKE SYSTEM PROTEIN ZNUA"/>
    <property type="match status" value="1"/>
</dbReference>
<dbReference type="Gene3D" id="3.40.50.1980">
    <property type="entry name" value="Nitrogenase molybdenum iron protein domain"/>
    <property type="match status" value="2"/>
</dbReference>
<dbReference type="InterPro" id="IPR006127">
    <property type="entry name" value="ZnuA-like"/>
</dbReference>
<dbReference type="Proteomes" id="UP000630660">
    <property type="component" value="Unassembled WGS sequence"/>
</dbReference>
<dbReference type="InterPro" id="IPR006128">
    <property type="entry name" value="Lipoprotein_PsaA-like"/>
</dbReference>
<evidence type="ECO:0000256" key="2">
    <source>
        <dbReference type="ARBA" id="ARBA00022448"/>
    </source>
</evidence>
<dbReference type="PROSITE" id="PS51257">
    <property type="entry name" value="PROKAR_LIPOPROTEIN"/>
    <property type="match status" value="1"/>
</dbReference>
<evidence type="ECO:0000256" key="4">
    <source>
        <dbReference type="RuleBase" id="RU003512"/>
    </source>
</evidence>
<evidence type="ECO:0000256" key="1">
    <source>
        <dbReference type="ARBA" id="ARBA00011028"/>
    </source>
</evidence>
<evidence type="ECO:0000313" key="6">
    <source>
        <dbReference type="Proteomes" id="UP000630660"/>
    </source>
</evidence>
<dbReference type="PANTHER" id="PTHR42953">
    <property type="entry name" value="HIGH-AFFINITY ZINC UPTAKE SYSTEM PROTEIN ZNUA-RELATED"/>
    <property type="match status" value="1"/>
</dbReference>
<evidence type="ECO:0000313" key="5">
    <source>
        <dbReference type="EMBL" id="MBD3364154.1"/>
    </source>
</evidence>
<dbReference type="AlphaFoldDB" id="A0A9D5QC50"/>
<accession>A0A9D5QC50</accession>
<evidence type="ECO:0000256" key="3">
    <source>
        <dbReference type="ARBA" id="ARBA00022729"/>
    </source>
</evidence>
<evidence type="ECO:0008006" key="7">
    <source>
        <dbReference type="Google" id="ProtNLM"/>
    </source>
</evidence>
<dbReference type="PRINTS" id="PR00690">
    <property type="entry name" value="ADHESNFAMILY"/>
</dbReference>
<proteinExistence type="inferred from homology"/>
<dbReference type="GO" id="GO:0046872">
    <property type="term" value="F:metal ion binding"/>
    <property type="evidence" value="ECO:0007669"/>
    <property type="project" value="InterPro"/>
</dbReference>
<dbReference type="InterPro" id="IPR006129">
    <property type="entry name" value="AdhesinB"/>
</dbReference>
<comment type="caution">
    <text evidence="5">The sequence shown here is derived from an EMBL/GenBank/DDBJ whole genome shotgun (WGS) entry which is preliminary data.</text>
</comment>
<keyword evidence="3" id="KW-0732">Signal</keyword>
<organism evidence="5 6">
    <name type="scientific">candidate division WOR-3 bacterium</name>
    <dbReference type="NCBI Taxonomy" id="2052148"/>
    <lineage>
        <taxon>Bacteria</taxon>
        <taxon>Bacteria division WOR-3</taxon>
    </lineage>
</organism>
<comment type="similarity">
    <text evidence="1 4">Belongs to the bacterial solute-binding protein 9 family.</text>
</comment>
<protein>
    <recommendedName>
        <fullName evidence="7">Zinc ABC transporter substrate-binding protein</fullName>
    </recommendedName>
</protein>
<dbReference type="InterPro" id="IPR050492">
    <property type="entry name" value="Bact_metal-bind_prot9"/>
</dbReference>
<dbReference type="Pfam" id="PF01297">
    <property type="entry name" value="ZnuA"/>
    <property type="match status" value="1"/>
</dbReference>
<reference evidence="5" key="1">
    <citation type="submission" date="2019-11" db="EMBL/GenBank/DDBJ databases">
        <title>Microbial mats filling the niche in hypersaline microbial mats.</title>
        <authorList>
            <person name="Wong H.L."/>
            <person name="Macleod F.I."/>
            <person name="White R.A. III"/>
            <person name="Burns B.P."/>
        </authorList>
    </citation>
    <scope>NUCLEOTIDE SEQUENCE</scope>
    <source>
        <strain evidence="5">Bin_327</strain>
    </source>
</reference>
<dbReference type="GO" id="GO:0030001">
    <property type="term" value="P:metal ion transport"/>
    <property type="evidence" value="ECO:0007669"/>
    <property type="project" value="InterPro"/>
</dbReference>
<name>A0A9D5QC50_UNCW3</name>
<keyword evidence="2 4" id="KW-0813">Transport</keyword>